<sequence>EDKRGGMAQPNWLIRGFREAVQDSRLIDLPMDGYPFTWTKGRRVRNPAEERLDRALVTQSWLDEFPQFKFTNTIADRSDHSPILLKLVHTTKEFKARVFKFENAWLDEQDLTRVVSNAWNIDKQDPLLTKLKRCSEDLETWGAKLRSRFTRSIAEYREEMERNQDTSSELSALKYQAARENLSKALKQEEEYWKQRAKTHWLKD</sequence>
<feature type="non-terminal residue" evidence="1">
    <location>
        <position position="1"/>
    </location>
</feature>
<dbReference type="GO" id="GO:0004519">
    <property type="term" value="F:endonuclease activity"/>
    <property type="evidence" value="ECO:0007669"/>
    <property type="project" value="UniProtKB-KW"/>
</dbReference>
<dbReference type="PANTHER" id="PTHR33710:SF79">
    <property type="entry name" value="OS06G0205337 PROTEIN"/>
    <property type="match status" value="1"/>
</dbReference>
<keyword evidence="1" id="KW-0269">Exonuclease</keyword>
<organism evidence="1 2">
    <name type="scientific">Trifolium medium</name>
    <dbReference type="NCBI Taxonomy" id="97028"/>
    <lineage>
        <taxon>Eukaryota</taxon>
        <taxon>Viridiplantae</taxon>
        <taxon>Streptophyta</taxon>
        <taxon>Embryophyta</taxon>
        <taxon>Tracheophyta</taxon>
        <taxon>Spermatophyta</taxon>
        <taxon>Magnoliopsida</taxon>
        <taxon>eudicotyledons</taxon>
        <taxon>Gunneridae</taxon>
        <taxon>Pentapetalae</taxon>
        <taxon>rosids</taxon>
        <taxon>fabids</taxon>
        <taxon>Fabales</taxon>
        <taxon>Fabaceae</taxon>
        <taxon>Papilionoideae</taxon>
        <taxon>50 kb inversion clade</taxon>
        <taxon>NPAAA clade</taxon>
        <taxon>Hologalegina</taxon>
        <taxon>IRL clade</taxon>
        <taxon>Trifolieae</taxon>
        <taxon>Trifolium</taxon>
    </lineage>
</organism>
<protein>
    <submittedName>
        <fullName evidence="1">Endonuclease/exonuclease/phosphatase family protein</fullName>
    </submittedName>
</protein>
<keyword evidence="1" id="KW-0540">Nuclease</keyword>
<keyword evidence="1" id="KW-0378">Hydrolase</keyword>
<dbReference type="SUPFAM" id="SSF56219">
    <property type="entry name" value="DNase I-like"/>
    <property type="match status" value="1"/>
</dbReference>
<dbReference type="AlphaFoldDB" id="A0A392PWP3"/>
<name>A0A392PWP3_9FABA</name>
<dbReference type="InterPro" id="IPR036691">
    <property type="entry name" value="Endo/exonu/phosph_ase_sf"/>
</dbReference>
<evidence type="ECO:0000313" key="2">
    <source>
        <dbReference type="Proteomes" id="UP000265520"/>
    </source>
</evidence>
<feature type="non-terminal residue" evidence="1">
    <location>
        <position position="204"/>
    </location>
</feature>
<keyword evidence="2" id="KW-1185">Reference proteome</keyword>
<dbReference type="Gene3D" id="3.60.10.10">
    <property type="entry name" value="Endonuclease/exonuclease/phosphatase"/>
    <property type="match status" value="1"/>
</dbReference>
<dbReference type="Proteomes" id="UP000265520">
    <property type="component" value="Unassembled WGS sequence"/>
</dbReference>
<keyword evidence="1" id="KW-0255">Endonuclease</keyword>
<comment type="caution">
    <text evidence="1">The sequence shown here is derived from an EMBL/GenBank/DDBJ whole genome shotgun (WGS) entry which is preliminary data.</text>
</comment>
<dbReference type="GO" id="GO:0004527">
    <property type="term" value="F:exonuclease activity"/>
    <property type="evidence" value="ECO:0007669"/>
    <property type="project" value="UniProtKB-KW"/>
</dbReference>
<dbReference type="EMBL" id="LXQA010099337">
    <property type="protein sequence ID" value="MCI16082.1"/>
    <property type="molecule type" value="Genomic_DNA"/>
</dbReference>
<reference evidence="1 2" key="1">
    <citation type="journal article" date="2018" name="Front. Plant Sci.">
        <title>Red Clover (Trifolium pratense) and Zigzag Clover (T. medium) - A Picture of Genomic Similarities and Differences.</title>
        <authorList>
            <person name="Dluhosova J."/>
            <person name="Istvanek J."/>
            <person name="Nedelnik J."/>
            <person name="Repkova J."/>
        </authorList>
    </citation>
    <scope>NUCLEOTIDE SEQUENCE [LARGE SCALE GENOMIC DNA]</scope>
    <source>
        <strain evidence="2">cv. 10/8</strain>
        <tissue evidence="1">Leaf</tissue>
    </source>
</reference>
<evidence type="ECO:0000313" key="1">
    <source>
        <dbReference type="EMBL" id="MCI16082.1"/>
    </source>
</evidence>
<proteinExistence type="predicted"/>
<dbReference type="PANTHER" id="PTHR33710">
    <property type="entry name" value="BNAC02G09200D PROTEIN"/>
    <property type="match status" value="1"/>
</dbReference>
<accession>A0A392PWP3</accession>